<dbReference type="EMBL" id="KV919330">
    <property type="protein sequence ID" value="OSX70029.1"/>
    <property type="molecule type" value="Genomic_DNA"/>
</dbReference>
<dbReference type="SUPFAM" id="SSF51735">
    <property type="entry name" value="NAD(P)-binding Rossmann-fold domains"/>
    <property type="match status" value="1"/>
</dbReference>
<evidence type="ECO:0000256" key="1">
    <source>
        <dbReference type="ARBA" id="ARBA00006484"/>
    </source>
</evidence>
<comment type="similarity">
    <text evidence="1">Belongs to the short-chain dehydrogenases/reductases (SDR) family.</text>
</comment>
<dbReference type="Pfam" id="PF00106">
    <property type="entry name" value="adh_short"/>
    <property type="match status" value="1"/>
</dbReference>
<gene>
    <name evidence="3" type="ORF">BU14_0946s0006</name>
</gene>
<reference evidence="3 4" key="1">
    <citation type="submission" date="2017-03" db="EMBL/GenBank/DDBJ databases">
        <title>WGS assembly of Porphyra umbilicalis.</title>
        <authorList>
            <person name="Brawley S.H."/>
            <person name="Blouin N.A."/>
            <person name="Ficko-Blean E."/>
            <person name="Wheeler G.L."/>
            <person name="Lohr M."/>
            <person name="Goodson H.V."/>
            <person name="Jenkins J.W."/>
            <person name="Blaby-Haas C.E."/>
            <person name="Helliwell K.E."/>
            <person name="Chan C."/>
            <person name="Marriage T."/>
            <person name="Bhattacharya D."/>
            <person name="Klein A.S."/>
            <person name="Badis Y."/>
            <person name="Brodie J."/>
            <person name="Cao Y."/>
            <person name="Collen J."/>
            <person name="Dittami S.M."/>
            <person name="Gachon C.M."/>
            <person name="Green B.R."/>
            <person name="Karpowicz S."/>
            <person name="Kim J.W."/>
            <person name="Kudahl U."/>
            <person name="Lin S."/>
            <person name="Michel G."/>
            <person name="Mittag M."/>
            <person name="Olson B.J."/>
            <person name="Pangilinan J."/>
            <person name="Peng Y."/>
            <person name="Qiu H."/>
            <person name="Shu S."/>
            <person name="Singer J.T."/>
            <person name="Smith A.G."/>
            <person name="Sprecher B.N."/>
            <person name="Wagner V."/>
            <person name="Wang W."/>
            <person name="Wang Z.-Y."/>
            <person name="Yan J."/>
            <person name="Yarish C."/>
            <person name="Zoeuner-Riek S."/>
            <person name="Zhuang Y."/>
            <person name="Zou Y."/>
            <person name="Lindquist E.A."/>
            <person name="Grimwood J."/>
            <person name="Barry K."/>
            <person name="Rokhsar D.S."/>
            <person name="Schmutz J."/>
            <person name="Stiller J.W."/>
            <person name="Grossman A.R."/>
            <person name="Prochnik S.E."/>
        </authorList>
    </citation>
    <scope>NUCLEOTIDE SEQUENCE [LARGE SCALE GENOMIC DNA]</scope>
    <source>
        <strain evidence="3">4086291</strain>
    </source>
</reference>
<organism evidence="3 4">
    <name type="scientific">Porphyra umbilicalis</name>
    <name type="common">Purple laver</name>
    <name type="synonym">Red alga</name>
    <dbReference type="NCBI Taxonomy" id="2786"/>
    <lineage>
        <taxon>Eukaryota</taxon>
        <taxon>Rhodophyta</taxon>
        <taxon>Bangiophyceae</taxon>
        <taxon>Bangiales</taxon>
        <taxon>Bangiaceae</taxon>
        <taxon>Porphyra</taxon>
    </lineage>
</organism>
<evidence type="ECO:0000256" key="2">
    <source>
        <dbReference type="ARBA" id="ARBA00023002"/>
    </source>
</evidence>
<proteinExistence type="inferred from homology"/>
<protein>
    <recommendedName>
        <fullName evidence="5">Protochlorophyllide reductase</fullName>
    </recommendedName>
</protein>
<evidence type="ECO:0008006" key="5">
    <source>
        <dbReference type="Google" id="ProtNLM"/>
    </source>
</evidence>
<dbReference type="Proteomes" id="UP000218209">
    <property type="component" value="Unassembled WGS sequence"/>
</dbReference>
<name>A0A1X6NN06_PORUM</name>
<dbReference type="PANTHER" id="PTHR24320">
    <property type="entry name" value="RETINOL DEHYDROGENASE"/>
    <property type="match status" value="1"/>
</dbReference>
<dbReference type="PRINTS" id="PR00081">
    <property type="entry name" value="GDHRDH"/>
</dbReference>
<dbReference type="AlphaFoldDB" id="A0A1X6NN06"/>
<keyword evidence="4" id="KW-1185">Reference proteome</keyword>
<accession>A0A1X6NN06</accession>
<dbReference type="InterPro" id="IPR036291">
    <property type="entry name" value="NAD(P)-bd_dom_sf"/>
</dbReference>
<evidence type="ECO:0000313" key="4">
    <source>
        <dbReference type="Proteomes" id="UP000218209"/>
    </source>
</evidence>
<sequence>MAPPATPPLNSKSTADDVLAGQTLTGTTIVVTGGGGGIGEETARSLAAAGATVFVGCRRTSQADGIVAAATAAAAANGRGGSVTAVTLDLTDLASVRAFAESVKTALGDRRLDVLILNAGVMACPLSRTAHGWELQMATNHLGHVHLTQALLPAAASAPEPVTSLPLSAAAAAEASRGTRVVVVSSALHRAATRSGGLDVADLHFTTGGRKYTRYGAYSDSKLANVLFARGLAARGVDAVSLHPGVIATGLVRHHTIIGPLYRAIGPLFLKSIPAGAATSVAAALRAVGAPGDYLADCGVGSAVAAAGDVDLRERLWSETQRELDAALAGQPYAPPTVAGV</sequence>
<dbReference type="OrthoDB" id="3198at2759"/>
<dbReference type="PANTHER" id="PTHR24320:SF148">
    <property type="entry name" value="NAD(P)-BINDING ROSSMANN-FOLD SUPERFAMILY PROTEIN"/>
    <property type="match status" value="1"/>
</dbReference>
<keyword evidence="2" id="KW-0560">Oxidoreductase</keyword>
<dbReference type="Gene3D" id="3.40.50.720">
    <property type="entry name" value="NAD(P)-binding Rossmann-like Domain"/>
    <property type="match status" value="1"/>
</dbReference>
<dbReference type="InterPro" id="IPR002347">
    <property type="entry name" value="SDR_fam"/>
</dbReference>
<evidence type="ECO:0000313" key="3">
    <source>
        <dbReference type="EMBL" id="OSX70029.1"/>
    </source>
</evidence>
<dbReference type="GO" id="GO:0016491">
    <property type="term" value="F:oxidoreductase activity"/>
    <property type="evidence" value="ECO:0007669"/>
    <property type="project" value="UniProtKB-KW"/>
</dbReference>